<dbReference type="EMBL" id="BMVU01000084">
    <property type="protein sequence ID" value="GGY12522.1"/>
    <property type="molecule type" value="Genomic_DNA"/>
</dbReference>
<accession>A0A918P184</accession>
<dbReference type="Gene3D" id="3.20.20.70">
    <property type="entry name" value="Aldolase class I"/>
    <property type="match status" value="1"/>
</dbReference>
<gene>
    <name evidence="1" type="ORF">GCM10010358_76150</name>
</gene>
<protein>
    <submittedName>
        <fullName evidence="1">Uncharacterized protein</fullName>
    </submittedName>
</protein>
<proteinExistence type="predicted"/>
<dbReference type="InterPro" id="IPR013785">
    <property type="entry name" value="Aldolase_TIM"/>
</dbReference>
<keyword evidence="2" id="KW-1185">Reference proteome</keyword>
<dbReference type="AlphaFoldDB" id="A0A918P184"/>
<comment type="caution">
    <text evidence="1">The sequence shown here is derived from an EMBL/GenBank/DDBJ whole genome shotgun (WGS) entry which is preliminary data.</text>
</comment>
<evidence type="ECO:0000313" key="2">
    <source>
        <dbReference type="Proteomes" id="UP000619244"/>
    </source>
</evidence>
<sequence length="254" mass="26902">MTVLAQRPARSPAGPLHRAAAAGVTLWLDARSASPRTPAQVHAEAADVVRCVLPPAAAPPDRAPGSHPCAVPAGPVYGLNEFRRLMRTLAERAERMLACDDVFAPVVVEYPVPAVDVLVDARLDLIGSWEAKALRSRAGLAGAHLLYDEFRRALRSPHWSRLSAQGVPAPSLLWTTASVDGPARGVEYAQSCLFPGTTVALTPDALEEFGRRAAVTGPTALDLTDARRMAEALAWCGIRLEDLSRPDATAPAAG</sequence>
<evidence type="ECO:0000313" key="1">
    <source>
        <dbReference type="EMBL" id="GGY12522.1"/>
    </source>
</evidence>
<dbReference type="Proteomes" id="UP000619244">
    <property type="component" value="Unassembled WGS sequence"/>
</dbReference>
<reference evidence="1" key="1">
    <citation type="journal article" date="2014" name="Int. J. Syst. Evol. Microbiol.">
        <title>Complete genome sequence of Corynebacterium casei LMG S-19264T (=DSM 44701T), isolated from a smear-ripened cheese.</title>
        <authorList>
            <consortium name="US DOE Joint Genome Institute (JGI-PGF)"/>
            <person name="Walter F."/>
            <person name="Albersmeier A."/>
            <person name="Kalinowski J."/>
            <person name="Ruckert C."/>
        </authorList>
    </citation>
    <scope>NUCLEOTIDE SEQUENCE</scope>
    <source>
        <strain evidence="1">JCM 4790</strain>
    </source>
</reference>
<organism evidence="1 2">
    <name type="scientific">Streptomyces minutiscleroticus</name>
    <dbReference type="NCBI Taxonomy" id="68238"/>
    <lineage>
        <taxon>Bacteria</taxon>
        <taxon>Bacillati</taxon>
        <taxon>Actinomycetota</taxon>
        <taxon>Actinomycetes</taxon>
        <taxon>Kitasatosporales</taxon>
        <taxon>Streptomycetaceae</taxon>
        <taxon>Streptomyces</taxon>
    </lineage>
</organism>
<name>A0A918P184_9ACTN</name>
<reference evidence="1" key="2">
    <citation type="submission" date="2020-09" db="EMBL/GenBank/DDBJ databases">
        <authorList>
            <person name="Sun Q."/>
            <person name="Ohkuma M."/>
        </authorList>
    </citation>
    <scope>NUCLEOTIDE SEQUENCE</scope>
    <source>
        <strain evidence="1">JCM 4790</strain>
    </source>
</reference>